<dbReference type="CDD" id="cd13571">
    <property type="entry name" value="PBP2_PnhD_1"/>
    <property type="match status" value="1"/>
</dbReference>
<proteinExistence type="predicted"/>
<name>A0A1V3NG86_9GAMM</name>
<feature type="chain" id="PRO_5013251471" evidence="1">
    <location>
        <begin position="28"/>
        <end position="284"/>
    </location>
</feature>
<organism evidence="2 3">
    <name type="scientific">Thioalkalivibrio denitrificans</name>
    <dbReference type="NCBI Taxonomy" id="108003"/>
    <lineage>
        <taxon>Bacteria</taxon>
        <taxon>Pseudomonadati</taxon>
        <taxon>Pseudomonadota</taxon>
        <taxon>Gammaproteobacteria</taxon>
        <taxon>Chromatiales</taxon>
        <taxon>Ectothiorhodospiraceae</taxon>
        <taxon>Thioalkalivibrio</taxon>
    </lineage>
</organism>
<dbReference type="Pfam" id="PF12974">
    <property type="entry name" value="Phosphonate-bd"/>
    <property type="match status" value="1"/>
</dbReference>
<dbReference type="SUPFAM" id="SSF53850">
    <property type="entry name" value="Periplasmic binding protein-like II"/>
    <property type="match status" value="1"/>
</dbReference>
<dbReference type="RefSeq" id="WP_077279018.1">
    <property type="nucleotide sequence ID" value="NZ_MVBK01000057.1"/>
</dbReference>
<dbReference type="STRING" id="108003.B1C78_10060"/>
<evidence type="ECO:0000313" key="2">
    <source>
        <dbReference type="EMBL" id="OOG23862.1"/>
    </source>
</evidence>
<protein>
    <submittedName>
        <fullName evidence="2">ABC transporter substrate-binding protein</fullName>
    </submittedName>
</protein>
<dbReference type="Gene3D" id="3.40.190.10">
    <property type="entry name" value="Periplasmic binding protein-like II"/>
    <property type="match status" value="2"/>
</dbReference>
<accession>A0A1V3NG86</accession>
<dbReference type="PANTHER" id="PTHR35841">
    <property type="entry name" value="PHOSPHONATES-BINDING PERIPLASMIC PROTEIN"/>
    <property type="match status" value="1"/>
</dbReference>
<sequence length="284" mass="31668">MNRRTLLRALGAGLATTLLGRPAGADAAPLRIGLTPVFLDDQTAFLNEWRDYLAARLGRPVVFVQRSSYREIVDEVMAHRLDLAWVCGYPFVREQARMRLLAVPLYLGRPLYRSYLIVSGDDGVSASLDDLEGRIFAFSDPNSNSGHLYTLYQLQQRGENPERFFRRTFFTWSHRRVVEAVAVGMADGGAVDGYVWDTLSRIHPEITGQTRVVARSETFGFPPLVASVSLSQADFDAAQSVLMEMPRDEVGARLLHKLNLDGFVEGDVALFDDIAEMARATGRL</sequence>
<dbReference type="InterPro" id="IPR006311">
    <property type="entry name" value="TAT_signal"/>
</dbReference>
<reference evidence="2 3" key="1">
    <citation type="submission" date="2017-02" db="EMBL/GenBank/DDBJ databases">
        <title>Genomic diversity within the haloalkaliphilic genus Thioalkalivibrio.</title>
        <authorList>
            <person name="Ahn A.-C."/>
            <person name="Meier-Kolthoff J."/>
            <person name="Overmars L."/>
            <person name="Richter M."/>
            <person name="Woyke T."/>
            <person name="Sorokin D.Y."/>
            <person name="Muyzer G."/>
        </authorList>
    </citation>
    <scope>NUCLEOTIDE SEQUENCE [LARGE SCALE GENOMIC DNA]</scope>
    <source>
        <strain evidence="2 3">ALJD</strain>
    </source>
</reference>
<keyword evidence="3" id="KW-1185">Reference proteome</keyword>
<dbReference type="EMBL" id="MVBK01000057">
    <property type="protein sequence ID" value="OOG23862.1"/>
    <property type="molecule type" value="Genomic_DNA"/>
</dbReference>
<feature type="signal peptide" evidence="1">
    <location>
        <begin position="1"/>
        <end position="27"/>
    </location>
</feature>
<evidence type="ECO:0000256" key="1">
    <source>
        <dbReference type="SAM" id="SignalP"/>
    </source>
</evidence>
<dbReference type="PROSITE" id="PS51318">
    <property type="entry name" value="TAT"/>
    <property type="match status" value="1"/>
</dbReference>
<comment type="caution">
    <text evidence="2">The sequence shown here is derived from an EMBL/GenBank/DDBJ whole genome shotgun (WGS) entry which is preliminary data.</text>
</comment>
<dbReference type="AlphaFoldDB" id="A0A1V3NG86"/>
<evidence type="ECO:0000313" key="3">
    <source>
        <dbReference type="Proteomes" id="UP000189462"/>
    </source>
</evidence>
<dbReference type="PANTHER" id="PTHR35841:SF1">
    <property type="entry name" value="PHOSPHONATES-BINDING PERIPLASMIC PROTEIN"/>
    <property type="match status" value="1"/>
</dbReference>
<keyword evidence="1" id="KW-0732">Signal</keyword>
<dbReference type="Proteomes" id="UP000189462">
    <property type="component" value="Unassembled WGS sequence"/>
</dbReference>
<gene>
    <name evidence="2" type="ORF">B1C78_10060</name>
</gene>